<dbReference type="PANTHER" id="PTHR30547:SF0">
    <property type="entry name" value="BLR8175 PROTEIN"/>
    <property type="match status" value="1"/>
</dbReference>
<comment type="caution">
    <text evidence="3">The sequence shown here is derived from an EMBL/GenBank/DDBJ whole genome shotgun (WGS) entry which is preliminary data.</text>
</comment>
<name>A0A2T1DSL3_9CYAN</name>
<sequence length="355" mass="40895">MPKQASLFPDNYDDFFRNLKERIRSTQVKAALAVNQELVLLYWQIGREILQRQQEEGWGAKVIERLARDLRLEFPDMTGFSRTNLLYMRAFAEAYSDEQFVHQLGGQIPWKHNCVLIDKVKVPEQRLWYIQKTIENGWSRNVLVHQIDTDLYSRQGGALTNFQTVLPAPQSDLAQSLLKSEYNLEFLDLREKALERDLERALLDHMQKFLLELGVGFAFVGSQYRLAVEGDEFFVDLLFYHLALSCFVVIELKTTDFKPEYSGQINFYVNVIDDKLRRPTDNPTIGIVLCRSKKKAVVEYALRGMSQPISVSTYRTTAALPEEFKAKLPSIEDLQHEIEAVAAVVEGFDRDAGSE</sequence>
<evidence type="ECO:0000313" key="3">
    <source>
        <dbReference type="EMBL" id="PSB23506.1"/>
    </source>
</evidence>
<gene>
    <name evidence="3" type="ORF">C7B82_30925</name>
</gene>
<dbReference type="Gene3D" id="3.40.1350.10">
    <property type="match status" value="1"/>
</dbReference>
<dbReference type="RefSeq" id="WP_106261181.1">
    <property type="nucleotide sequence ID" value="NZ_CAWNSW010000108.1"/>
</dbReference>
<evidence type="ECO:0000259" key="2">
    <source>
        <dbReference type="Pfam" id="PF17761"/>
    </source>
</evidence>
<dbReference type="InterPro" id="IPR041527">
    <property type="entry name" value="YhcG_N"/>
</dbReference>
<dbReference type="InterPro" id="IPR011856">
    <property type="entry name" value="tRNA_endonuc-like_dom_sf"/>
</dbReference>
<dbReference type="Pfam" id="PF17761">
    <property type="entry name" value="DUF1016_N"/>
    <property type="match status" value="1"/>
</dbReference>
<dbReference type="Proteomes" id="UP000239576">
    <property type="component" value="Unassembled WGS sequence"/>
</dbReference>
<dbReference type="OrthoDB" id="9801263at2"/>
<keyword evidence="4" id="KW-1185">Reference proteome</keyword>
<evidence type="ECO:0000259" key="1">
    <source>
        <dbReference type="Pfam" id="PF06250"/>
    </source>
</evidence>
<protein>
    <submittedName>
        <fullName evidence="3">DUF1016 domain-containing protein</fullName>
    </submittedName>
</protein>
<accession>A0A2T1DSL3</accession>
<dbReference type="Pfam" id="PF06250">
    <property type="entry name" value="YhcG_C"/>
    <property type="match status" value="1"/>
</dbReference>
<feature type="domain" description="YhcG N-terminal" evidence="2">
    <location>
        <begin position="19"/>
        <end position="154"/>
    </location>
</feature>
<dbReference type="PANTHER" id="PTHR30547">
    <property type="entry name" value="UNCHARACTERIZED PROTEIN YHCG-RELATED"/>
    <property type="match status" value="1"/>
</dbReference>
<feature type="domain" description="YhcG PDDEXK nuclease" evidence="1">
    <location>
        <begin position="176"/>
        <end position="329"/>
    </location>
</feature>
<dbReference type="InterPro" id="IPR053148">
    <property type="entry name" value="PD-DEXK-like_domain"/>
</dbReference>
<dbReference type="GO" id="GO:0003676">
    <property type="term" value="F:nucleic acid binding"/>
    <property type="evidence" value="ECO:0007669"/>
    <property type="project" value="InterPro"/>
</dbReference>
<reference evidence="3 4" key="2">
    <citation type="submission" date="2018-03" db="EMBL/GenBank/DDBJ databases">
        <title>The ancient ancestry and fast evolution of plastids.</title>
        <authorList>
            <person name="Moore K.R."/>
            <person name="Magnabosco C."/>
            <person name="Momper L."/>
            <person name="Gold D.A."/>
            <person name="Bosak T."/>
            <person name="Fournier G.P."/>
        </authorList>
    </citation>
    <scope>NUCLEOTIDE SEQUENCE [LARGE SCALE GENOMIC DNA]</scope>
    <source>
        <strain evidence="3 4">ULC18</strain>
    </source>
</reference>
<evidence type="ECO:0000313" key="4">
    <source>
        <dbReference type="Proteomes" id="UP000239576"/>
    </source>
</evidence>
<dbReference type="AlphaFoldDB" id="A0A2T1DSL3"/>
<organism evidence="3 4">
    <name type="scientific">Stenomitos frigidus ULC18</name>
    <dbReference type="NCBI Taxonomy" id="2107698"/>
    <lineage>
        <taxon>Bacteria</taxon>
        <taxon>Bacillati</taxon>
        <taxon>Cyanobacteriota</taxon>
        <taxon>Cyanophyceae</taxon>
        <taxon>Leptolyngbyales</taxon>
        <taxon>Leptolyngbyaceae</taxon>
        <taxon>Stenomitos</taxon>
    </lineage>
</organism>
<dbReference type="EMBL" id="PVWK01000163">
    <property type="protein sequence ID" value="PSB23506.1"/>
    <property type="molecule type" value="Genomic_DNA"/>
</dbReference>
<proteinExistence type="predicted"/>
<dbReference type="InterPro" id="IPR009362">
    <property type="entry name" value="YhcG_C"/>
</dbReference>
<reference evidence="4" key="1">
    <citation type="submission" date="2018-02" db="EMBL/GenBank/DDBJ databases">
        <authorList>
            <person name="Moore K."/>
            <person name="Momper L."/>
        </authorList>
    </citation>
    <scope>NUCLEOTIDE SEQUENCE [LARGE SCALE GENOMIC DNA]</scope>
    <source>
        <strain evidence="4">ULC18</strain>
    </source>
</reference>